<feature type="transmembrane region" description="Helical" evidence="10">
    <location>
        <begin position="207"/>
        <end position="224"/>
    </location>
</feature>
<feature type="transmembrane region" description="Helical" evidence="10">
    <location>
        <begin position="139"/>
        <end position="163"/>
    </location>
</feature>
<dbReference type="InterPro" id="IPR027470">
    <property type="entry name" value="Cation_efflux_CTD"/>
</dbReference>
<feature type="domain" description="Cation efflux protein cytoplasmic" evidence="12">
    <location>
        <begin position="238"/>
        <end position="311"/>
    </location>
</feature>
<dbReference type="GO" id="GO:0005385">
    <property type="term" value="F:zinc ion transmembrane transporter activity"/>
    <property type="evidence" value="ECO:0007669"/>
    <property type="project" value="TreeGrafter"/>
</dbReference>
<evidence type="ECO:0000259" key="11">
    <source>
        <dbReference type="Pfam" id="PF01545"/>
    </source>
</evidence>
<dbReference type="NCBIfam" id="TIGR01297">
    <property type="entry name" value="CDF"/>
    <property type="match status" value="1"/>
</dbReference>
<accession>A0A7C3E716</accession>
<feature type="compositionally biased region" description="Basic and acidic residues" evidence="9">
    <location>
        <begin position="1"/>
        <end position="29"/>
    </location>
</feature>
<evidence type="ECO:0000259" key="12">
    <source>
        <dbReference type="Pfam" id="PF16916"/>
    </source>
</evidence>
<evidence type="ECO:0000256" key="10">
    <source>
        <dbReference type="SAM" id="Phobius"/>
    </source>
</evidence>
<evidence type="ECO:0000256" key="6">
    <source>
        <dbReference type="ARBA" id="ARBA00022989"/>
    </source>
</evidence>
<sequence>MKNEHHHEEHDLNHDNHDEHGHSHTHGLEAMHGVEGSGGKLLASILITTLTLVAEVVGGILTGSLALLSDAAHVFMDIFALALSYGAVRLSQKAPSARHSFGFRRMKVLAAFINGTTLLVVAIEIFREAYNRFFTSEHILAGPMLIIAGIGLGANILVALVLGGHEHNDLNARAAFLHVLGDALSSVGVIVAGLIILFTGWYWVDTLASVLIGIVILSGAWRVLKETIHILNEGAPEGSSAEAVEHAIQKIPGVISAHDVHVWTIEPGFSVLSAHVLLEDQLVSNTGMVLQNMKESLEKNFGISHVTIQFECSNCGQACVVCEESSQ</sequence>
<dbReference type="AlphaFoldDB" id="A0A7C3E716"/>
<dbReference type="Pfam" id="PF01545">
    <property type="entry name" value="Cation_efflux"/>
    <property type="match status" value="1"/>
</dbReference>
<keyword evidence="4 10" id="KW-0812">Transmembrane</keyword>
<evidence type="ECO:0000256" key="8">
    <source>
        <dbReference type="ARBA" id="ARBA00023136"/>
    </source>
</evidence>
<dbReference type="InterPro" id="IPR036837">
    <property type="entry name" value="Cation_efflux_CTD_sf"/>
</dbReference>
<dbReference type="SUPFAM" id="SSF160240">
    <property type="entry name" value="Cation efflux protein cytoplasmic domain-like"/>
    <property type="match status" value="1"/>
</dbReference>
<dbReference type="Gene3D" id="3.30.70.1350">
    <property type="entry name" value="Cation efflux protein, cytoplasmic domain"/>
    <property type="match status" value="1"/>
</dbReference>
<evidence type="ECO:0000256" key="2">
    <source>
        <dbReference type="ARBA" id="ARBA00008873"/>
    </source>
</evidence>
<feature type="transmembrane region" description="Helical" evidence="10">
    <location>
        <begin position="175"/>
        <end position="201"/>
    </location>
</feature>
<feature type="transmembrane region" description="Helical" evidence="10">
    <location>
        <begin position="108"/>
        <end position="127"/>
    </location>
</feature>
<keyword evidence="7" id="KW-0406">Ion transport</keyword>
<dbReference type="Gene3D" id="1.20.1510.10">
    <property type="entry name" value="Cation efflux protein transmembrane domain"/>
    <property type="match status" value="1"/>
</dbReference>
<feature type="transmembrane region" description="Helical" evidence="10">
    <location>
        <begin position="71"/>
        <end position="88"/>
    </location>
</feature>
<keyword evidence="6 10" id="KW-1133">Transmembrane helix</keyword>
<comment type="similarity">
    <text evidence="2">Belongs to the cation diffusion facilitator (CDF) transporter (TC 2.A.4) family. SLC30A subfamily.</text>
</comment>
<name>A0A7C3E716_9SPIR</name>
<proteinExistence type="inferred from homology"/>
<keyword evidence="5" id="KW-0862">Zinc</keyword>
<evidence type="ECO:0000256" key="7">
    <source>
        <dbReference type="ARBA" id="ARBA00023065"/>
    </source>
</evidence>
<evidence type="ECO:0000256" key="5">
    <source>
        <dbReference type="ARBA" id="ARBA00022906"/>
    </source>
</evidence>
<evidence type="ECO:0000256" key="1">
    <source>
        <dbReference type="ARBA" id="ARBA00004141"/>
    </source>
</evidence>
<feature type="transmembrane region" description="Helical" evidence="10">
    <location>
        <begin position="41"/>
        <end position="65"/>
    </location>
</feature>
<dbReference type="PANTHER" id="PTHR11562:SF17">
    <property type="entry name" value="RE54080P-RELATED"/>
    <property type="match status" value="1"/>
</dbReference>
<keyword evidence="3" id="KW-0813">Transport</keyword>
<dbReference type="PANTHER" id="PTHR11562">
    <property type="entry name" value="CATION EFFLUX PROTEIN/ ZINC TRANSPORTER"/>
    <property type="match status" value="1"/>
</dbReference>
<dbReference type="SUPFAM" id="SSF161111">
    <property type="entry name" value="Cation efflux protein transmembrane domain-like"/>
    <property type="match status" value="1"/>
</dbReference>
<reference evidence="13" key="1">
    <citation type="journal article" date="2020" name="mSystems">
        <title>Genome- and Community-Level Interaction Insights into Carbon Utilization and Element Cycling Functions of Hydrothermarchaeota in Hydrothermal Sediment.</title>
        <authorList>
            <person name="Zhou Z."/>
            <person name="Liu Y."/>
            <person name="Xu W."/>
            <person name="Pan J."/>
            <person name="Luo Z.H."/>
            <person name="Li M."/>
        </authorList>
    </citation>
    <scope>NUCLEOTIDE SEQUENCE [LARGE SCALE GENOMIC DNA]</scope>
    <source>
        <strain evidence="13">SpSt-503</strain>
    </source>
</reference>
<dbReference type="Pfam" id="PF16916">
    <property type="entry name" value="ZT_dimer"/>
    <property type="match status" value="1"/>
</dbReference>
<evidence type="ECO:0000256" key="4">
    <source>
        <dbReference type="ARBA" id="ARBA00022692"/>
    </source>
</evidence>
<feature type="domain" description="Cation efflux protein transmembrane" evidence="11">
    <location>
        <begin position="41"/>
        <end position="231"/>
    </location>
</feature>
<organism evidence="13">
    <name type="scientific">Gracilinema caldarium</name>
    <dbReference type="NCBI Taxonomy" id="215591"/>
    <lineage>
        <taxon>Bacteria</taxon>
        <taxon>Pseudomonadati</taxon>
        <taxon>Spirochaetota</taxon>
        <taxon>Spirochaetia</taxon>
        <taxon>Spirochaetales</taxon>
        <taxon>Breznakiellaceae</taxon>
        <taxon>Gracilinema</taxon>
    </lineage>
</organism>
<comment type="caution">
    <text evidence="13">The sequence shown here is derived from an EMBL/GenBank/DDBJ whole genome shotgun (WGS) entry which is preliminary data.</text>
</comment>
<evidence type="ECO:0000256" key="3">
    <source>
        <dbReference type="ARBA" id="ARBA00022448"/>
    </source>
</evidence>
<dbReference type="GO" id="GO:0005886">
    <property type="term" value="C:plasma membrane"/>
    <property type="evidence" value="ECO:0007669"/>
    <property type="project" value="TreeGrafter"/>
</dbReference>
<comment type="subcellular location">
    <subcellularLocation>
        <location evidence="1">Membrane</location>
        <topology evidence="1">Multi-pass membrane protein</topology>
    </subcellularLocation>
</comment>
<dbReference type="InterPro" id="IPR050681">
    <property type="entry name" value="CDF/SLC30A"/>
</dbReference>
<keyword evidence="5" id="KW-0864">Zinc transport</keyword>
<dbReference type="InterPro" id="IPR058533">
    <property type="entry name" value="Cation_efflux_TM"/>
</dbReference>
<dbReference type="InterPro" id="IPR027469">
    <property type="entry name" value="Cation_efflux_TMD_sf"/>
</dbReference>
<keyword evidence="8 10" id="KW-0472">Membrane</keyword>
<protein>
    <submittedName>
        <fullName evidence="13">Cation transporter</fullName>
    </submittedName>
</protein>
<feature type="region of interest" description="Disordered" evidence="9">
    <location>
        <begin position="1"/>
        <end position="30"/>
    </location>
</feature>
<gene>
    <name evidence="13" type="ORF">ENS59_14295</name>
</gene>
<dbReference type="InterPro" id="IPR002524">
    <property type="entry name" value="Cation_efflux"/>
</dbReference>
<evidence type="ECO:0000256" key="9">
    <source>
        <dbReference type="SAM" id="MobiDB-lite"/>
    </source>
</evidence>
<dbReference type="EMBL" id="DSVL01000439">
    <property type="protein sequence ID" value="HFH30657.1"/>
    <property type="molecule type" value="Genomic_DNA"/>
</dbReference>
<evidence type="ECO:0000313" key="13">
    <source>
        <dbReference type="EMBL" id="HFH30657.1"/>
    </source>
</evidence>